<reference evidence="5" key="2">
    <citation type="submission" date="2019-04" db="EMBL/GenBank/DDBJ databases">
        <title>Evolution of Biomass-Degrading Anaerobic Consortia Revealed by Metagenomics.</title>
        <authorList>
            <person name="Peng X."/>
        </authorList>
    </citation>
    <scope>NUCLEOTIDE SEQUENCE</scope>
    <source>
        <strain evidence="5">SIG254</strain>
    </source>
</reference>
<accession>A0A084JDM4</accession>
<keyword evidence="6" id="KW-1185">Reference proteome</keyword>
<dbReference type="STRING" id="318464.IO99_07365"/>
<dbReference type="InterPro" id="IPR016181">
    <property type="entry name" value="Acyl_CoA_acyltransferase"/>
</dbReference>
<evidence type="ECO:0000259" key="3">
    <source>
        <dbReference type="PROSITE" id="PS51186"/>
    </source>
</evidence>
<dbReference type="PANTHER" id="PTHR43626:SF4">
    <property type="entry name" value="GCN5-RELATED N-ACETYLTRANSFERASE 2, CHLOROPLASTIC"/>
    <property type="match status" value="1"/>
</dbReference>
<organism evidence="4 6">
    <name type="scientific">Clostridium sulfidigenes</name>
    <dbReference type="NCBI Taxonomy" id="318464"/>
    <lineage>
        <taxon>Bacteria</taxon>
        <taxon>Bacillati</taxon>
        <taxon>Bacillota</taxon>
        <taxon>Clostridia</taxon>
        <taxon>Eubacteriales</taxon>
        <taxon>Clostridiaceae</taxon>
        <taxon>Clostridium</taxon>
    </lineage>
</organism>
<dbReference type="InterPro" id="IPR045039">
    <property type="entry name" value="NSI-like"/>
</dbReference>
<dbReference type="InterPro" id="IPR000182">
    <property type="entry name" value="GNAT_dom"/>
</dbReference>
<dbReference type="SUPFAM" id="SSF55729">
    <property type="entry name" value="Acyl-CoA N-acyltransferases (Nat)"/>
    <property type="match status" value="1"/>
</dbReference>
<dbReference type="Proteomes" id="UP000028542">
    <property type="component" value="Unassembled WGS sequence"/>
</dbReference>
<dbReference type="eggNOG" id="COG0454">
    <property type="taxonomic scope" value="Bacteria"/>
</dbReference>
<evidence type="ECO:0000313" key="4">
    <source>
        <dbReference type="EMBL" id="KEZ87058.1"/>
    </source>
</evidence>
<dbReference type="PANTHER" id="PTHR43626">
    <property type="entry name" value="ACYL-COA N-ACYLTRANSFERASE"/>
    <property type="match status" value="1"/>
</dbReference>
<feature type="domain" description="N-acetyltransferase" evidence="3">
    <location>
        <begin position="6"/>
        <end position="140"/>
    </location>
</feature>
<sequence>MISYKVGLENIQWDKLFDLYKRVGLLKRFIENNEYHKIQSAFKNSYKVVIAWDDEKLIGACRMISDGICYGSVFDVGVLPEYQKKGVGKNLMNTLLEGEDYIPIHLTATFGNEDFYKKIGFKRHKTAYSKYPWETIYTEE</sequence>
<dbReference type="Pfam" id="PF13508">
    <property type="entry name" value="Acetyltransf_7"/>
    <property type="match status" value="1"/>
</dbReference>
<dbReference type="EMBL" id="JPMD01000015">
    <property type="protein sequence ID" value="KEZ87058.1"/>
    <property type="molecule type" value="Genomic_DNA"/>
</dbReference>
<comment type="caution">
    <text evidence="4">The sequence shown here is derived from an EMBL/GenBank/DDBJ whole genome shotgun (WGS) entry which is preliminary data.</text>
</comment>
<evidence type="ECO:0000313" key="6">
    <source>
        <dbReference type="Proteomes" id="UP000028542"/>
    </source>
</evidence>
<dbReference type="PROSITE" id="PS51186">
    <property type="entry name" value="GNAT"/>
    <property type="match status" value="1"/>
</dbReference>
<keyword evidence="1 4" id="KW-0808">Transferase</keyword>
<dbReference type="RefSeq" id="WP_035131785.1">
    <property type="nucleotide sequence ID" value="NZ_JPMD01000015.1"/>
</dbReference>
<dbReference type="AlphaFoldDB" id="A0A084JDM4"/>
<evidence type="ECO:0000256" key="1">
    <source>
        <dbReference type="ARBA" id="ARBA00022679"/>
    </source>
</evidence>
<dbReference type="Gene3D" id="3.40.630.30">
    <property type="match status" value="1"/>
</dbReference>
<evidence type="ECO:0000313" key="5">
    <source>
        <dbReference type="EMBL" id="MBE6060389.1"/>
    </source>
</evidence>
<name>A0A084JDM4_9CLOT</name>
<dbReference type="GO" id="GO:0008080">
    <property type="term" value="F:N-acetyltransferase activity"/>
    <property type="evidence" value="ECO:0007669"/>
    <property type="project" value="InterPro"/>
</dbReference>
<protein>
    <submittedName>
        <fullName evidence="4 5">Acetyltransferase</fullName>
    </submittedName>
</protein>
<keyword evidence="2" id="KW-0012">Acyltransferase</keyword>
<gene>
    <name evidence="5" type="ORF">E7215_09485</name>
    <name evidence="4" type="ORF">IO99_07365</name>
</gene>
<dbReference type="EMBL" id="SVCM01000106">
    <property type="protein sequence ID" value="MBE6060389.1"/>
    <property type="molecule type" value="Genomic_DNA"/>
</dbReference>
<proteinExistence type="predicted"/>
<dbReference type="Proteomes" id="UP000768462">
    <property type="component" value="Unassembled WGS sequence"/>
</dbReference>
<reference evidence="4 6" key="1">
    <citation type="submission" date="2014-07" db="EMBL/GenBank/DDBJ databases">
        <title>Draft genome of Clostridium sulfidigenes 113A isolated from sediments associated with methane hydrate from Krishna Godavari basin.</title>
        <authorList>
            <person name="Honkalas V.S."/>
            <person name="Dabir A.P."/>
            <person name="Arora P."/>
            <person name="Dhakephalkar P.K."/>
        </authorList>
    </citation>
    <scope>NUCLEOTIDE SEQUENCE [LARGE SCALE GENOMIC DNA]</scope>
    <source>
        <strain evidence="4 6">113A</strain>
    </source>
</reference>
<dbReference type="CDD" id="cd04301">
    <property type="entry name" value="NAT_SF"/>
    <property type="match status" value="1"/>
</dbReference>
<dbReference type="GO" id="GO:0005737">
    <property type="term" value="C:cytoplasm"/>
    <property type="evidence" value="ECO:0007669"/>
    <property type="project" value="TreeGrafter"/>
</dbReference>
<evidence type="ECO:0000256" key="2">
    <source>
        <dbReference type="ARBA" id="ARBA00023315"/>
    </source>
</evidence>